<proteinExistence type="predicted"/>
<organism evidence="1 2">
    <name type="scientific">Knipowitschia caucasica</name>
    <name type="common">Caucasian dwarf goby</name>
    <name type="synonym">Pomatoschistus caucasicus</name>
    <dbReference type="NCBI Taxonomy" id="637954"/>
    <lineage>
        <taxon>Eukaryota</taxon>
        <taxon>Metazoa</taxon>
        <taxon>Chordata</taxon>
        <taxon>Craniata</taxon>
        <taxon>Vertebrata</taxon>
        <taxon>Euteleostomi</taxon>
        <taxon>Actinopterygii</taxon>
        <taxon>Neopterygii</taxon>
        <taxon>Teleostei</taxon>
        <taxon>Neoteleostei</taxon>
        <taxon>Acanthomorphata</taxon>
        <taxon>Gobiaria</taxon>
        <taxon>Gobiiformes</taxon>
        <taxon>Gobioidei</taxon>
        <taxon>Gobiidae</taxon>
        <taxon>Gobiinae</taxon>
        <taxon>Knipowitschia</taxon>
    </lineage>
</organism>
<evidence type="ECO:0000313" key="2">
    <source>
        <dbReference type="Proteomes" id="UP001497482"/>
    </source>
</evidence>
<protein>
    <submittedName>
        <fullName evidence="1">Uncharacterized protein</fullName>
    </submittedName>
</protein>
<evidence type="ECO:0000313" key="1">
    <source>
        <dbReference type="EMBL" id="CAL1615158.1"/>
    </source>
</evidence>
<dbReference type="Proteomes" id="UP001497482">
    <property type="component" value="Chromosome 9"/>
</dbReference>
<keyword evidence="2" id="KW-1185">Reference proteome</keyword>
<dbReference type="EMBL" id="OZ035831">
    <property type="protein sequence ID" value="CAL1615158.1"/>
    <property type="molecule type" value="Genomic_DNA"/>
</dbReference>
<dbReference type="AlphaFoldDB" id="A0AAV2MNY8"/>
<sequence>MRGARLGVKGPLGSAVRFMNALPVPGSVGSAISCDPCASSSHILAKLSPSPPLLRERAEGVIMMLEKQR</sequence>
<accession>A0AAV2MNY8</accession>
<dbReference type="PROSITE" id="PS51257">
    <property type="entry name" value="PROKAR_LIPOPROTEIN"/>
    <property type="match status" value="1"/>
</dbReference>
<name>A0AAV2MNY8_KNICA</name>
<reference evidence="1 2" key="1">
    <citation type="submission" date="2024-04" db="EMBL/GenBank/DDBJ databases">
        <authorList>
            <person name="Waldvogel A.-M."/>
            <person name="Schoenle A."/>
        </authorList>
    </citation>
    <scope>NUCLEOTIDE SEQUENCE [LARGE SCALE GENOMIC DNA]</scope>
</reference>
<gene>
    <name evidence="1" type="ORF">KC01_LOCUS41152</name>
</gene>